<sequence length="63" mass="6740">MTDVPAFPGLTPLERQCGPPNRPKPMIVLPDSAWADGSSCSEVIRRLRRLGNIVLAGPAISTL</sequence>
<gene>
    <name evidence="2" type="ORF">SAMN05216276_1017100</name>
</gene>
<accession>A0A239HRC7</accession>
<dbReference type="EMBL" id="FZOD01000017">
    <property type="protein sequence ID" value="SNS83830.1"/>
    <property type="molecule type" value="Genomic_DNA"/>
</dbReference>
<dbReference type="AlphaFoldDB" id="A0A239HRC7"/>
<proteinExistence type="predicted"/>
<name>A0A239HRC7_9ACTN</name>
<organism evidence="2 3">
    <name type="scientific">Streptosporangium subroseum</name>
    <dbReference type="NCBI Taxonomy" id="106412"/>
    <lineage>
        <taxon>Bacteria</taxon>
        <taxon>Bacillati</taxon>
        <taxon>Actinomycetota</taxon>
        <taxon>Actinomycetes</taxon>
        <taxon>Streptosporangiales</taxon>
        <taxon>Streptosporangiaceae</taxon>
        <taxon>Streptosporangium</taxon>
    </lineage>
</organism>
<keyword evidence="3" id="KW-1185">Reference proteome</keyword>
<dbReference type="Proteomes" id="UP000198282">
    <property type="component" value="Unassembled WGS sequence"/>
</dbReference>
<evidence type="ECO:0000313" key="3">
    <source>
        <dbReference type="Proteomes" id="UP000198282"/>
    </source>
</evidence>
<feature type="region of interest" description="Disordered" evidence="1">
    <location>
        <begin position="1"/>
        <end position="22"/>
    </location>
</feature>
<protein>
    <submittedName>
        <fullName evidence="2">Uncharacterized protein</fullName>
    </submittedName>
</protein>
<evidence type="ECO:0000256" key="1">
    <source>
        <dbReference type="SAM" id="MobiDB-lite"/>
    </source>
</evidence>
<evidence type="ECO:0000313" key="2">
    <source>
        <dbReference type="EMBL" id="SNS83830.1"/>
    </source>
</evidence>
<reference evidence="2 3" key="1">
    <citation type="submission" date="2017-06" db="EMBL/GenBank/DDBJ databases">
        <authorList>
            <person name="Kim H.J."/>
            <person name="Triplett B.A."/>
        </authorList>
    </citation>
    <scope>NUCLEOTIDE SEQUENCE [LARGE SCALE GENOMIC DNA]</scope>
    <source>
        <strain evidence="2 3">CGMCC 4.2132</strain>
    </source>
</reference>